<gene>
    <name evidence="4" type="ORF">EZV62_003631</name>
</gene>
<evidence type="ECO:0000313" key="5">
    <source>
        <dbReference type="Proteomes" id="UP000323000"/>
    </source>
</evidence>
<dbReference type="AlphaFoldDB" id="A0A5C7IJS3"/>
<feature type="domain" description="Jacalin-type lectin" evidence="3">
    <location>
        <begin position="73"/>
        <end position="120"/>
    </location>
</feature>
<comment type="caution">
    <text evidence="4">The sequence shown here is derived from an EMBL/GenBank/DDBJ whole genome shotgun (WGS) entry which is preliminary data.</text>
</comment>
<dbReference type="GO" id="GO:0030246">
    <property type="term" value="F:carbohydrate binding"/>
    <property type="evidence" value="ECO:0007669"/>
    <property type="project" value="UniProtKB-KW"/>
</dbReference>
<dbReference type="Proteomes" id="UP000323000">
    <property type="component" value="Chromosome 2"/>
</dbReference>
<dbReference type="Gene3D" id="2.100.10.30">
    <property type="entry name" value="Jacalin-like lectin domain"/>
    <property type="match status" value="1"/>
</dbReference>
<keyword evidence="5" id="KW-1185">Reference proteome</keyword>
<organism evidence="4 5">
    <name type="scientific">Acer yangbiense</name>
    <dbReference type="NCBI Taxonomy" id="1000413"/>
    <lineage>
        <taxon>Eukaryota</taxon>
        <taxon>Viridiplantae</taxon>
        <taxon>Streptophyta</taxon>
        <taxon>Embryophyta</taxon>
        <taxon>Tracheophyta</taxon>
        <taxon>Spermatophyta</taxon>
        <taxon>Magnoliopsida</taxon>
        <taxon>eudicotyledons</taxon>
        <taxon>Gunneridae</taxon>
        <taxon>Pentapetalae</taxon>
        <taxon>rosids</taxon>
        <taxon>malvids</taxon>
        <taxon>Sapindales</taxon>
        <taxon>Sapindaceae</taxon>
        <taxon>Hippocastanoideae</taxon>
        <taxon>Acereae</taxon>
        <taxon>Acer</taxon>
    </lineage>
</organism>
<sequence>MEGGKDKNKKSIVGDHGVEMVGPAGMMGPTMGSEKSHLFMIVASTPSVWCMIRTVSLSHRKNMVVLVAIGRLRIRHIKLQYPEEFLISVSGHYCPVVHGGSPVVRSLAFKSNKRTLDLLELKKEPLSLSQWMEGWLLDSKEEVVGILMQLASICLRNNPQSSSRGFREGCRGCEHDFAIISIQGCLKKPERLQRLIAIESCSLICNNYLWTNS</sequence>
<dbReference type="InterPro" id="IPR001229">
    <property type="entry name" value="Jacalin-like_lectin_dom"/>
</dbReference>
<dbReference type="OrthoDB" id="1901752at2759"/>
<comment type="similarity">
    <text evidence="1">Belongs to the jacalin lectin family.</text>
</comment>
<protein>
    <recommendedName>
        <fullName evidence="3">Jacalin-type lectin domain-containing protein</fullName>
    </recommendedName>
</protein>
<name>A0A5C7IJS3_9ROSI</name>
<dbReference type="SUPFAM" id="SSF51101">
    <property type="entry name" value="Mannose-binding lectins"/>
    <property type="match status" value="1"/>
</dbReference>
<dbReference type="PANTHER" id="PTHR47293">
    <property type="entry name" value="JACALIN-RELATED LECTIN 3"/>
    <property type="match status" value="1"/>
</dbReference>
<evidence type="ECO:0000259" key="3">
    <source>
        <dbReference type="Pfam" id="PF01419"/>
    </source>
</evidence>
<dbReference type="InterPro" id="IPR036404">
    <property type="entry name" value="Jacalin-like_lectin_dom_sf"/>
</dbReference>
<evidence type="ECO:0000313" key="4">
    <source>
        <dbReference type="EMBL" id="TXG68696.1"/>
    </source>
</evidence>
<reference evidence="5" key="1">
    <citation type="journal article" date="2019" name="Gigascience">
        <title>De novo genome assembly of the endangered Acer yangbiense, a plant species with extremely small populations endemic to Yunnan Province, China.</title>
        <authorList>
            <person name="Yang J."/>
            <person name="Wariss H.M."/>
            <person name="Tao L."/>
            <person name="Zhang R."/>
            <person name="Yun Q."/>
            <person name="Hollingsworth P."/>
            <person name="Dao Z."/>
            <person name="Luo G."/>
            <person name="Guo H."/>
            <person name="Ma Y."/>
            <person name="Sun W."/>
        </authorList>
    </citation>
    <scope>NUCLEOTIDE SEQUENCE [LARGE SCALE GENOMIC DNA]</scope>
    <source>
        <strain evidence="5">cv. Malutang</strain>
    </source>
</reference>
<dbReference type="EMBL" id="VAHF01000002">
    <property type="protein sequence ID" value="TXG68696.1"/>
    <property type="molecule type" value="Genomic_DNA"/>
</dbReference>
<dbReference type="Pfam" id="PF01419">
    <property type="entry name" value="Jacalin"/>
    <property type="match status" value="1"/>
</dbReference>
<accession>A0A5C7IJS3</accession>
<evidence type="ECO:0000256" key="1">
    <source>
        <dbReference type="ARBA" id="ARBA00006568"/>
    </source>
</evidence>
<keyword evidence="2" id="KW-0430">Lectin</keyword>
<proteinExistence type="inferred from homology"/>
<evidence type="ECO:0000256" key="2">
    <source>
        <dbReference type="ARBA" id="ARBA00022734"/>
    </source>
</evidence>
<dbReference type="PANTHER" id="PTHR47293:SF15">
    <property type="entry name" value="JACALIN-RELATED LECTIN 19"/>
    <property type="match status" value="1"/>
</dbReference>